<dbReference type="Proteomes" id="UP000515158">
    <property type="component" value="Unplaced"/>
</dbReference>
<protein>
    <submittedName>
        <fullName evidence="8">Guanine deaminase isoform X3</fullName>
    </submittedName>
</protein>
<evidence type="ECO:0000259" key="6">
    <source>
        <dbReference type="Pfam" id="PF01979"/>
    </source>
</evidence>
<keyword evidence="7" id="KW-1185">Reference proteome</keyword>
<feature type="region of interest" description="Disordered" evidence="5">
    <location>
        <begin position="315"/>
        <end position="337"/>
    </location>
</feature>
<dbReference type="InterPro" id="IPR006680">
    <property type="entry name" value="Amidohydro-rel"/>
</dbReference>
<evidence type="ECO:0000313" key="7">
    <source>
        <dbReference type="Proteomes" id="UP000515158"/>
    </source>
</evidence>
<dbReference type="GO" id="GO:0005829">
    <property type="term" value="C:cytosol"/>
    <property type="evidence" value="ECO:0007669"/>
    <property type="project" value="TreeGrafter"/>
</dbReference>
<reference evidence="8" key="1">
    <citation type="submission" date="2025-08" db="UniProtKB">
        <authorList>
            <consortium name="RefSeq"/>
        </authorList>
    </citation>
    <scope>IDENTIFICATION</scope>
    <source>
        <tissue evidence="8">Total insect</tissue>
    </source>
</reference>
<gene>
    <name evidence="8" type="primary">LOC117646384</name>
</gene>
<evidence type="ECO:0000256" key="4">
    <source>
        <dbReference type="ARBA" id="ARBA00022833"/>
    </source>
</evidence>
<sequence length="390" mass="42674">MGSCLEAKFGEVRMESSGVFLGPFIHSERFEQVTVVDDGILIVRNGKVVLAEALRGRDAVTLASAHGVLGSPVVLRPGQLLLPGFVDAHVHAPQFPNAGLGYDKTLLDWLATYTFPLEARYADQEFATRVYDAVVRRCLGAGTTLACYFATIHTESSLQLARCVARAGQRALIGKVNMNVNNPEFYNEATQQSIDETHSFVDSVRAMQNSLVQPVITPRFAISCDMDLMKRLGDIARTKDLHIQTHISENIGEVEAVRGLYQQCSNYADVYDKAGLLTKKVNRAGARRAPPGGGAAAAGGAGHVGGALPRVQHVSAQRHVRRAAPAGRGRHGGTRHRCFRRTKSQHFRCYKSGIGYLHTCVILKEKLQAFKLSRSFLSSHFRWSKSIGYG</sequence>
<evidence type="ECO:0000256" key="2">
    <source>
        <dbReference type="ARBA" id="ARBA00022723"/>
    </source>
</evidence>
<dbReference type="GeneID" id="117646384"/>
<feature type="domain" description="Amidohydrolase-related" evidence="6">
    <location>
        <begin position="81"/>
        <end position="279"/>
    </location>
</feature>
<proteinExistence type="predicted"/>
<dbReference type="PANTHER" id="PTHR11271:SF6">
    <property type="entry name" value="GUANINE DEAMINASE"/>
    <property type="match status" value="1"/>
</dbReference>
<dbReference type="RefSeq" id="XP_034243166.1">
    <property type="nucleotide sequence ID" value="XM_034387275.1"/>
</dbReference>
<keyword evidence="4" id="KW-0862">Zinc</keyword>
<evidence type="ECO:0000256" key="1">
    <source>
        <dbReference type="ARBA" id="ARBA00001947"/>
    </source>
</evidence>
<accession>A0A6P8Z0M5</accession>
<dbReference type="GO" id="GO:0008892">
    <property type="term" value="F:guanine deaminase activity"/>
    <property type="evidence" value="ECO:0007669"/>
    <property type="project" value="TreeGrafter"/>
</dbReference>
<dbReference type="SUPFAM" id="SSF51556">
    <property type="entry name" value="Metallo-dependent hydrolases"/>
    <property type="match status" value="1"/>
</dbReference>
<dbReference type="Pfam" id="PF01979">
    <property type="entry name" value="Amidohydro_1"/>
    <property type="match status" value="1"/>
</dbReference>
<organism evidence="8">
    <name type="scientific">Thrips palmi</name>
    <name type="common">Melon thrips</name>
    <dbReference type="NCBI Taxonomy" id="161013"/>
    <lineage>
        <taxon>Eukaryota</taxon>
        <taxon>Metazoa</taxon>
        <taxon>Ecdysozoa</taxon>
        <taxon>Arthropoda</taxon>
        <taxon>Hexapoda</taxon>
        <taxon>Insecta</taxon>
        <taxon>Pterygota</taxon>
        <taxon>Neoptera</taxon>
        <taxon>Paraneoptera</taxon>
        <taxon>Thysanoptera</taxon>
        <taxon>Terebrantia</taxon>
        <taxon>Thripoidea</taxon>
        <taxon>Thripidae</taxon>
        <taxon>Thrips</taxon>
    </lineage>
</organism>
<dbReference type="GO" id="GO:0008270">
    <property type="term" value="F:zinc ion binding"/>
    <property type="evidence" value="ECO:0007669"/>
    <property type="project" value="TreeGrafter"/>
</dbReference>
<dbReference type="InterPro" id="IPR032466">
    <property type="entry name" value="Metal_Hydrolase"/>
</dbReference>
<dbReference type="PANTHER" id="PTHR11271">
    <property type="entry name" value="GUANINE DEAMINASE"/>
    <property type="match status" value="1"/>
</dbReference>
<comment type="cofactor">
    <cofactor evidence="1">
        <name>Zn(2+)</name>
        <dbReference type="ChEBI" id="CHEBI:29105"/>
    </cofactor>
</comment>
<feature type="compositionally biased region" description="Basic residues" evidence="5">
    <location>
        <begin position="316"/>
        <end position="337"/>
    </location>
</feature>
<dbReference type="CTD" id="40528"/>
<name>A0A6P8Z0M5_THRPL</name>
<dbReference type="GO" id="GO:0046098">
    <property type="term" value="P:guanine metabolic process"/>
    <property type="evidence" value="ECO:0007669"/>
    <property type="project" value="TreeGrafter"/>
</dbReference>
<dbReference type="Gene3D" id="3.20.20.140">
    <property type="entry name" value="Metal-dependent hydrolases"/>
    <property type="match status" value="1"/>
</dbReference>
<keyword evidence="2" id="KW-0479">Metal-binding</keyword>
<dbReference type="AlphaFoldDB" id="A0A6P8Z0M5"/>
<dbReference type="InterPro" id="IPR051607">
    <property type="entry name" value="Metallo-dep_hydrolases"/>
</dbReference>
<keyword evidence="3" id="KW-0378">Hydrolase</keyword>
<evidence type="ECO:0000256" key="5">
    <source>
        <dbReference type="SAM" id="MobiDB-lite"/>
    </source>
</evidence>
<evidence type="ECO:0000313" key="8">
    <source>
        <dbReference type="RefSeq" id="XP_034243166.1"/>
    </source>
</evidence>
<dbReference type="OrthoDB" id="194468at2759"/>
<evidence type="ECO:0000256" key="3">
    <source>
        <dbReference type="ARBA" id="ARBA00022801"/>
    </source>
</evidence>